<protein>
    <recommendedName>
        <fullName evidence="4">MinD-like ATPase involved in chromosome partitioning or flagellar assembly</fullName>
    </recommendedName>
</protein>
<keyword evidence="3" id="KW-1185">Reference proteome</keyword>
<feature type="compositionally biased region" description="Basic and acidic residues" evidence="1">
    <location>
        <begin position="1"/>
        <end position="10"/>
    </location>
</feature>
<evidence type="ECO:0000313" key="2">
    <source>
        <dbReference type="EMBL" id="OYO12825.1"/>
    </source>
</evidence>
<sequence>MSDDPKRTSGDAEETVTPVGRRSWGPDEDSTDDDRPERPAHRAARAADDESEQAATDQTKDSVTQTSADQQGTDEPGAGQDPKPSTDPDRPAAKDVTDTSGDKPTDEPTERAADKPADRGTERAADKPADRATDKPAEKPGAEKPGAKGADERPTAPRPSGQQSAPAPKPTRPQSAPAPRPQSQAPQGRTPDQPRTETERPRSQPGQPGQSGERYSAGELIAQLTPASPPKARTGWRARFGLAPTQRELDENRDTEVAKTVFTRPVTIMVANPKGGAGKTPTALLLAAAFGLARGGGVVAWDNNELRGTMPDRSASPHRRNVRDLLESMERLQRSDAQFTDLAHFLNHQASGTFYTLGSAQTSERVISDQDFREVHDVFARFFQVIVTDTGNNEAAPNWVAAAEVADCLVVPTKWRSDSLIPAARMLETLQDAHPELLKRTVIAATNGPADTQTKVKANGASWFGSSHPIVEIPTDPHLAEGGVIDYAQLKPATRRAALQLAAEVARRLSASDRD</sequence>
<dbReference type="PANTHER" id="PTHR43384">
    <property type="entry name" value="SEPTUM SITE-DETERMINING PROTEIN MIND HOMOLOG, CHLOROPLASTIC-RELATED"/>
    <property type="match status" value="1"/>
</dbReference>
<dbReference type="GO" id="GO:0051782">
    <property type="term" value="P:negative regulation of cell division"/>
    <property type="evidence" value="ECO:0007669"/>
    <property type="project" value="TreeGrafter"/>
</dbReference>
<dbReference type="OrthoDB" id="4640801at2"/>
<comment type="caution">
    <text evidence="2">The sequence shown here is derived from an EMBL/GenBank/DDBJ whole genome shotgun (WGS) entry which is preliminary data.</text>
</comment>
<feature type="region of interest" description="Disordered" evidence="1">
    <location>
        <begin position="1"/>
        <end position="214"/>
    </location>
</feature>
<dbReference type="InterPro" id="IPR027417">
    <property type="entry name" value="P-loop_NTPase"/>
</dbReference>
<evidence type="ECO:0000313" key="3">
    <source>
        <dbReference type="Proteomes" id="UP000215896"/>
    </source>
</evidence>
<accession>A0A255GAF6</accession>
<name>A0A255GAF6_9ACTN</name>
<gene>
    <name evidence="2" type="ORF">CGZ94_13070</name>
</gene>
<dbReference type="GO" id="GO:0005524">
    <property type="term" value="F:ATP binding"/>
    <property type="evidence" value="ECO:0007669"/>
    <property type="project" value="TreeGrafter"/>
</dbReference>
<dbReference type="SUPFAM" id="SSF52540">
    <property type="entry name" value="P-loop containing nucleoside triphosphate hydrolases"/>
    <property type="match status" value="1"/>
</dbReference>
<evidence type="ECO:0008006" key="4">
    <source>
        <dbReference type="Google" id="ProtNLM"/>
    </source>
</evidence>
<reference evidence="2 3" key="1">
    <citation type="submission" date="2017-07" db="EMBL/GenBank/DDBJ databases">
        <title>Draft whole genome sequences of clinical Proprionibacteriaceae strains.</title>
        <authorList>
            <person name="Bernier A.-M."/>
            <person name="Bernard K."/>
            <person name="Domingo M.-C."/>
        </authorList>
    </citation>
    <scope>NUCLEOTIDE SEQUENCE [LARGE SCALE GENOMIC DNA]</scope>
    <source>
        <strain evidence="2 3">NML 030167</strain>
    </source>
</reference>
<evidence type="ECO:0000256" key="1">
    <source>
        <dbReference type="SAM" id="MobiDB-lite"/>
    </source>
</evidence>
<dbReference type="GO" id="GO:0016887">
    <property type="term" value="F:ATP hydrolysis activity"/>
    <property type="evidence" value="ECO:0007669"/>
    <property type="project" value="TreeGrafter"/>
</dbReference>
<feature type="compositionally biased region" description="Polar residues" evidence="1">
    <location>
        <begin position="53"/>
        <end position="73"/>
    </location>
</feature>
<dbReference type="GO" id="GO:0005829">
    <property type="term" value="C:cytosol"/>
    <property type="evidence" value="ECO:0007669"/>
    <property type="project" value="TreeGrafter"/>
</dbReference>
<dbReference type="Gene3D" id="3.40.50.300">
    <property type="entry name" value="P-loop containing nucleotide triphosphate hydrolases"/>
    <property type="match status" value="1"/>
</dbReference>
<organism evidence="2 3">
    <name type="scientific">Enemella evansiae</name>
    <dbReference type="NCBI Taxonomy" id="2016499"/>
    <lineage>
        <taxon>Bacteria</taxon>
        <taxon>Bacillati</taxon>
        <taxon>Actinomycetota</taxon>
        <taxon>Actinomycetes</taxon>
        <taxon>Propionibacteriales</taxon>
        <taxon>Propionibacteriaceae</taxon>
        <taxon>Enemella</taxon>
    </lineage>
</organism>
<dbReference type="RefSeq" id="WP_094355238.1">
    <property type="nucleotide sequence ID" value="NZ_NMVK01000001.1"/>
</dbReference>
<dbReference type="EMBL" id="NMVO01000014">
    <property type="protein sequence ID" value="OYO12825.1"/>
    <property type="molecule type" value="Genomic_DNA"/>
</dbReference>
<dbReference type="InterPro" id="IPR050625">
    <property type="entry name" value="ParA/MinD_ATPase"/>
</dbReference>
<feature type="compositionally biased region" description="Basic and acidic residues" evidence="1">
    <location>
        <begin position="192"/>
        <end position="202"/>
    </location>
</feature>
<feature type="compositionally biased region" description="Pro residues" evidence="1">
    <location>
        <begin position="167"/>
        <end position="180"/>
    </location>
</feature>
<dbReference type="AlphaFoldDB" id="A0A255GAF6"/>
<feature type="compositionally biased region" description="Basic and acidic residues" evidence="1">
    <location>
        <begin position="33"/>
        <end position="48"/>
    </location>
</feature>
<dbReference type="PANTHER" id="PTHR43384:SF14">
    <property type="entry name" value="ESX-1 SECRETION-ASSOCIATED PROTEIN ESPI"/>
    <property type="match status" value="1"/>
</dbReference>
<proteinExistence type="predicted"/>
<feature type="compositionally biased region" description="Basic and acidic residues" evidence="1">
    <location>
        <begin position="84"/>
        <end position="155"/>
    </location>
</feature>
<dbReference type="GO" id="GO:0009898">
    <property type="term" value="C:cytoplasmic side of plasma membrane"/>
    <property type="evidence" value="ECO:0007669"/>
    <property type="project" value="TreeGrafter"/>
</dbReference>
<dbReference type="Proteomes" id="UP000215896">
    <property type="component" value="Unassembled WGS sequence"/>
</dbReference>